<dbReference type="InterPro" id="IPR014854">
    <property type="entry name" value="Nse4_C"/>
</dbReference>
<feature type="region of interest" description="Disordered" evidence="8">
    <location>
        <begin position="218"/>
        <end position="243"/>
    </location>
</feature>
<evidence type="ECO:0000259" key="9">
    <source>
        <dbReference type="Pfam" id="PF08743"/>
    </source>
</evidence>
<evidence type="ECO:0000256" key="5">
    <source>
        <dbReference type="ARBA" id="ARBA00023204"/>
    </source>
</evidence>
<dbReference type="Proteomes" id="UP001158576">
    <property type="component" value="Chromosome XSR"/>
</dbReference>
<keyword evidence="5 7" id="KW-0234">DNA repair</keyword>
<feature type="domain" description="Non-structural maintenance of chromosome element 4 C-terminal" evidence="9">
    <location>
        <begin position="275"/>
        <end position="313"/>
    </location>
</feature>
<sequence>MEDDKENTPDRRRQSQSQNRRRSQRRTNSQYDTQSFLSKANETIRDIQKKKDDLDKLSKKRELEGEDDMNKLTDGITDYDDLRAVHEDDPTADLFVDDSAFLIKCIDLFGKDASEFDFKIDDYFDQIVANNGESVRSREFWDNMDQVQNIRSLRDEWVPKWTKFRGRAIINEHVLNYQETFKNVSLRRVITVRRKKSVTFEAICADVIEKGGIEKVKRRRHGDDDAGEEQRVAQGDTESTNDEYEQKRILKTVLADFQWKANQFKDQEDAEPLLYWEFVMAPDFAETIENIFYLSFLVKDGSVTLFTDKDWNLTALVPNYRRLQEKECKFAFEHDGNGMLKKYEPDDELFAFAEQYIKRSKEHFAELKNKHVMDRKYVEYGGHPLLSKVSHVHLTMGEHAAFVQHFQKKAEKSGQPWKPPLRRKEKDPDAKKEKRKRK</sequence>
<evidence type="ECO:0000256" key="6">
    <source>
        <dbReference type="ARBA" id="ARBA00023242"/>
    </source>
</evidence>
<dbReference type="PANTHER" id="PTHR16140:SF0">
    <property type="entry name" value="NON-STRUCTURAL MAINTENANCE OF CHROMOSOMES ELEMENT 4"/>
    <property type="match status" value="1"/>
</dbReference>
<feature type="compositionally biased region" description="Polar residues" evidence="8">
    <location>
        <begin position="31"/>
        <end position="41"/>
    </location>
</feature>
<comment type="subunit">
    <text evidence="7">Component of the SMC5-SMC6 complex.</text>
</comment>
<keyword evidence="6 7" id="KW-0539">Nucleus</keyword>
<evidence type="ECO:0000256" key="4">
    <source>
        <dbReference type="ARBA" id="ARBA00023172"/>
    </source>
</evidence>
<feature type="compositionally biased region" description="Basic and acidic residues" evidence="8">
    <location>
        <begin position="42"/>
        <end position="52"/>
    </location>
</feature>
<evidence type="ECO:0000256" key="3">
    <source>
        <dbReference type="ARBA" id="ARBA00022763"/>
    </source>
</evidence>
<accession>A0ABN7SB65</accession>
<comment type="subcellular location">
    <subcellularLocation>
        <location evidence="1 7">Nucleus</location>
    </subcellularLocation>
</comment>
<reference evidence="10 11" key="1">
    <citation type="submission" date="2021-04" db="EMBL/GenBank/DDBJ databases">
        <authorList>
            <person name="Bliznina A."/>
        </authorList>
    </citation>
    <scope>NUCLEOTIDE SEQUENCE [LARGE SCALE GENOMIC DNA]</scope>
</reference>
<dbReference type="Pfam" id="PF08743">
    <property type="entry name" value="Nse4_C"/>
    <property type="match status" value="1"/>
</dbReference>
<dbReference type="InterPro" id="IPR027786">
    <property type="entry name" value="Nse4/EID"/>
</dbReference>
<protein>
    <recommendedName>
        <fullName evidence="7">Non-structural maintenance of chromosomes element 4</fullName>
    </recommendedName>
</protein>
<feature type="compositionally biased region" description="Basic and acidic residues" evidence="8">
    <location>
        <begin position="1"/>
        <end position="13"/>
    </location>
</feature>
<organism evidence="10 11">
    <name type="scientific">Oikopleura dioica</name>
    <name type="common">Tunicate</name>
    <dbReference type="NCBI Taxonomy" id="34765"/>
    <lineage>
        <taxon>Eukaryota</taxon>
        <taxon>Metazoa</taxon>
        <taxon>Chordata</taxon>
        <taxon>Tunicata</taxon>
        <taxon>Appendicularia</taxon>
        <taxon>Copelata</taxon>
        <taxon>Oikopleuridae</taxon>
        <taxon>Oikopleura</taxon>
    </lineage>
</organism>
<evidence type="ECO:0000256" key="1">
    <source>
        <dbReference type="ARBA" id="ARBA00004123"/>
    </source>
</evidence>
<proteinExistence type="inferred from homology"/>
<comment type="function">
    <text evidence="7">Component of the SMC5-SMC6 complex, that promotes sister chromatid alignment after DNA damage and facilitates double-stranded DNA breaks (DSBs) repair via homologous recombination between sister chromatids.</text>
</comment>
<feature type="compositionally biased region" description="Basic and acidic residues" evidence="8">
    <location>
        <begin position="218"/>
        <end position="231"/>
    </location>
</feature>
<keyword evidence="3 7" id="KW-0227">DNA damage</keyword>
<dbReference type="EMBL" id="OU015569">
    <property type="protein sequence ID" value="CAG5094520.1"/>
    <property type="molecule type" value="Genomic_DNA"/>
</dbReference>
<keyword evidence="4 7" id="KW-0233">DNA recombination</keyword>
<evidence type="ECO:0000313" key="11">
    <source>
        <dbReference type="Proteomes" id="UP001158576"/>
    </source>
</evidence>
<evidence type="ECO:0000256" key="2">
    <source>
        <dbReference type="ARBA" id="ARBA00008997"/>
    </source>
</evidence>
<gene>
    <name evidence="10" type="ORF">OKIOD_LOCUS5192</name>
</gene>
<feature type="region of interest" description="Disordered" evidence="8">
    <location>
        <begin position="1"/>
        <end position="52"/>
    </location>
</feature>
<evidence type="ECO:0000313" key="10">
    <source>
        <dbReference type="EMBL" id="CAG5094520.1"/>
    </source>
</evidence>
<keyword evidence="11" id="KW-1185">Reference proteome</keyword>
<feature type="compositionally biased region" description="Basic and acidic residues" evidence="8">
    <location>
        <begin position="422"/>
        <end position="432"/>
    </location>
</feature>
<comment type="similarity">
    <text evidence="2 7">Belongs to the NSE4 family.</text>
</comment>
<name>A0ABN7SB65_OIKDI</name>
<feature type="region of interest" description="Disordered" evidence="8">
    <location>
        <begin position="407"/>
        <end position="438"/>
    </location>
</feature>
<evidence type="ECO:0000256" key="7">
    <source>
        <dbReference type="RuleBase" id="RU365071"/>
    </source>
</evidence>
<dbReference type="PANTHER" id="PTHR16140">
    <property type="entry name" value="NON-STRUCTURAL MAINTENANCE OF CHROMOSOMES ELEMENT 4"/>
    <property type="match status" value="1"/>
</dbReference>
<evidence type="ECO:0000256" key="8">
    <source>
        <dbReference type="SAM" id="MobiDB-lite"/>
    </source>
</evidence>